<dbReference type="SUPFAM" id="SSF47565">
    <property type="entry name" value="Insect pheromone/odorant-binding proteins"/>
    <property type="match status" value="1"/>
</dbReference>
<sequence length="157" mass="16511">MRISLGLVLLLTAGFAFSGVEGVTACARALVIMLRNTEKASASIECKSDPKGSAALTALAGDPVCKNYKFTVGDQKCEILAVPYMKCVAGKLGILNDDGSINNTKILAKFKSYATSKPGCDAPEYDFGAKKCGTQINNYAFLKKAACIASFASKYTG</sequence>
<evidence type="ECO:0000313" key="3">
    <source>
        <dbReference type="RefSeq" id="XP_018011318.1"/>
    </source>
</evidence>
<dbReference type="GO" id="GO:0005549">
    <property type="term" value="F:odorant binding"/>
    <property type="evidence" value="ECO:0007669"/>
    <property type="project" value="InterPro"/>
</dbReference>
<dbReference type="GeneID" id="108668588"/>
<dbReference type="Pfam" id="PF01395">
    <property type="entry name" value="PBP_GOBP"/>
    <property type="match status" value="1"/>
</dbReference>
<protein>
    <submittedName>
        <fullName evidence="3">Uncharacterized protein LOC108668588</fullName>
    </submittedName>
</protein>
<name>A0A8B7NCJ4_HYAAZ</name>
<accession>A0A8B7NCJ4</accession>
<keyword evidence="2" id="KW-1185">Reference proteome</keyword>
<feature type="signal peptide" evidence="1">
    <location>
        <begin position="1"/>
        <end position="22"/>
    </location>
</feature>
<dbReference type="InterPro" id="IPR036728">
    <property type="entry name" value="PBP_GOBP_sf"/>
</dbReference>
<proteinExistence type="predicted"/>
<reference evidence="3" key="1">
    <citation type="submission" date="2025-08" db="UniProtKB">
        <authorList>
            <consortium name="RefSeq"/>
        </authorList>
    </citation>
    <scope>IDENTIFICATION</scope>
    <source>
        <tissue evidence="3">Whole organism</tissue>
    </source>
</reference>
<evidence type="ECO:0000256" key="1">
    <source>
        <dbReference type="SAM" id="SignalP"/>
    </source>
</evidence>
<keyword evidence="1" id="KW-0732">Signal</keyword>
<dbReference type="Proteomes" id="UP000694843">
    <property type="component" value="Unplaced"/>
</dbReference>
<dbReference type="InterPro" id="IPR006170">
    <property type="entry name" value="PBP/GOBP"/>
</dbReference>
<organism evidence="2 3">
    <name type="scientific">Hyalella azteca</name>
    <name type="common">Amphipod</name>
    <dbReference type="NCBI Taxonomy" id="294128"/>
    <lineage>
        <taxon>Eukaryota</taxon>
        <taxon>Metazoa</taxon>
        <taxon>Ecdysozoa</taxon>
        <taxon>Arthropoda</taxon>
        <taxon>Crustacea</taxon>
        <taxon>Multicrustacea</taxon>
        <taxon>Malacostraca</taxon>
        <taxon>Eumalacostraca</taxon>
        <taxon>Peracarida</taxon>
        <taxon>Amphipoda</taxon>
        <taxon>Senticaudata</taxon>
        <taxon>Talitrida</taxon>
        <taxon>Talitroidea</taxon>
        <taxon>Hyalellidae</taxon>
        <taxon>Hyalella</taxon>
    </lineage>
</organism>
<feature type="chain" id="PRO_5034991365" evidence="1">
    <location>
        <begin position="23"/>
        <end position="157"/>
    </location>
</feature>
<dbReference type="RefSeq" id="XP_018011318.1">
    <property type="nucleotide sequence ID" value="XM_018155829.2"/>
</dbReference>
<evidence type="ECO:0000313" key="2">
    <source>
        <dbReference type="Proteomes" id="UP000694843"/>
    </source>
</evidence>
<gene>
    <name evidence="3" type="primary">LOC108668588</name>
</gene>
<dbReference type="AlphaFoldDB" id="A0A8B7NCJ4"/>
<dbReference type="KEGG" id="hazt:108668588"/>